<dbReference type="CDD" id="cd00586">
    <property type="entry name" value="4HBT"/>
    <property type="match status" value="1"/>
</dbReference>
<gene>
    <name evidence="1" type="ORF">GCM10009416_18600</name>
</gene>
<dbReference type="Pfam" id="PF13279">
    <property type="entry name" value="4HBT_2"/>
    <property type="match status" value="1"/>
</dbReference>
<dbReference type="InterPro" id="IPR029069">
    <property type="entry name" value="HotDog_dom_sf"/>
</dbReference>
<keyword evidence="2" id="KW-1185">Reference proteome</keyword>
<dbReference type="EMBL" id="BAAAFZ010000021">
    <property type="protein sequence ID" value="GAA0580482.1"/>
    <property type="molecule type" value="Genomic_DNA"/>
</dbReference>
<dbReference type="SUPFAM" id="SSF54637">
    <property type="entry name" value="Thioesterase/thiol ester dehydrase-isomerase"/>
    <property type="match status" value="1"/>
</dbReference>
<evidence type="ECO:0000313" key="1">
    <source>
        <dbReference type="EMBL" id="GAA0580482.1"/>
    </source>
</evidence>
<protein>
    <submittedName>
        <fullName evidence="1">Acyl-CoA thioesterase</fullName>
    </submittedName>
</protein>
<organism evidence="1 2">
    <name type="scientific">Craurococcus roseus</name>
    <dbReference type="NCBI Taxonomy" id="77585"/>
    <lineage>
        <taxon>Bacteria</taxon>
        <taxon>Pseudomonadati</taxon>
        <taxon>Pseudomonadota</taxon>
        <taxon>Alphaproteobacteria</taxon>
        <taxon>Acetobacterales</taxon>
        <taxon>Acetobacteraceae</taxon>
        <taxon>Craurococcus</taxon>
    </lineage>
</organism>
<dbReference type="Proteomes" id="UP001501588">
    <property type="component" value="Unassembled WGS sequence"/>
</dbReference>
<name>A0ABN1F320_9PROT</name>
<evidence type="ECO:0000313" key="2">
    <source>
        <dbReference type="Proteomes" id="UP001501588"/>
    </source>
</evidence>
<accession>A0ABN1F320</accession>
<reference evidence="1 2" key="1">
    <citation type="journal article" date="2019" name="Int. J. Syst. Evol. Microbiol.">
        <title>The Global Catalogue of Microorganisms (GCM) 10K type strain sequencing project: providing services to taxonomists for standard genome sequencing and annotation.</title>
        <authorList>
            <consortium name="The Broad Institute Genomics Platform"/>
            <consortium name="The Broad Institute Genome Sequencing Center for Infectious Disease"/>
            <person name="Wu L."/>
            <person name="Ma J."/>
        </authorList>
    </citation>
    <scope>NUCLEOTIDE SEQUENCE [LARGE SCALE GENOMIC DNA]</scope>
    <source>
        <strain evidence="1 2">JCM 9933</strain>
    </source>
</reference>
<proteinExistence type="predicted"/>
<dbReference type="Gene3D" id="3.10.129.10">
    <property type="entry name" value="Hotdog Thioesterase"/>
    <property type="match status" value="1"/>
</dbReference>
<dbReference type="RefSeq" id="WP_343894964.1">
    <property type="nucleotide sequence ID" value="NZ_BAAAFZ010000021.1"/>
</dbReference>
<comment type="caution">
    <text evidence="1">The sequence shown here is derived from an EMBL/GenBank/DDBJ whole genome shotgun (WGS) entry which is preliminary data.</text>
</comment>
<sequence length="145" mass="16338">MLVNTRRLTIEWGDCDPAGIVFYPRYFAMFDASTGALFGRAFGGTKKQMLRHYDVVGFPMVDTRATFRVPCAFGDEVAIESTVTEFRRASFDVRHRLLRDDGTLAVEGFETRVWVGRHPDNPDGIKALPVPEDLIARFRDPPGTP</sequence>